<dbReference type="EMBL" id="JACHJJ010000013">
    <property type="protein sequence ID" value="MBB5964836.1"/>
    <property type="molecule type" value="Genomic_DNA"/>
</dbReference>
<accession>A0A841DBU6</accession>
<evidence type="ECO:0000256" key="1">
    <source>
        <dbReference type="SAM" id="MobiDB-lite"/>
    </source>
</evidence>
<evidence type="ECO:0000313" key="2">
    <source>
        <dbReference type="EMBL" id="MBB5964836.1"/>
    </source>
</evidence>
<dbReference type="RefSeq" id="WP_184943818.1">
    <property type="nucleotide sequence ID" value="NZ_BAAAWZ010000001.1"/>
</dbReference>
<reference evidence="2 3" key="1">
    <citation type="submission" date="2020-08" db="EMBL/GenBank/DDBJ databases">
        <title>Genomic Encyclopedia of Type Strains, Phase III (KMG-III): the genomes of soil and plant-associated and newly described type strains.</title>
        <authorList>
            <person name="Whitman W."/>
        </authorList>
    </citation>
    <scope>NUCLEOTIDE SEQUENCE [LARGE SCALE GENOMIC DNA]</scope>
    <source>
        <strain evidence="2 3">CECT 3303</strain>
    </source>
</reference>
<gene>
    <name evidence="2" type="ORF">FHS22_004120</name>
</gene>
<protein>
    <recommendedName>
        <fullName evidence="4">Cytotoxic translational repressor of toxin-antitoxin stability system</fullName>
    </recommendedName>
</protein>
<sequence length="117" mass="13712">MSPKRNERAAPPPLGQEWDIRFSDTDSAKGWEELARQVPGSLRECFERLRAEPAPRTPSPRHSRLRHDHAVRNWRGRDLPQWQYEVTGGGRVWYVVDVETRTVWITYASPRHPKVTE</sequence>
<comment type="caution">
    <text evidence="2">The sequence shown here is derived from an EMBL/GenBank/DDBJ whole genome shotgun (WGS) entry which is preliminary data.</text>
</comment>
<proteinExistence type="predicted"/>
<dbReference type="Proteomes" id="UP000562352">
    <property type="component" value="Unassembled WGS sequence"/>
</dbReference>
<evidence type="ECO:0008006" key="4">
    <source>
        <dbReference type="Google" id="ProtNLM"/>
    </source>
</evidence>
<feature type="region of interest" description="Disordered" evidence="1">
    <location>
        <begin position="1"/>
        <end position="20"/>
    </location>
</feature>
<dbReference type="AlphaFoldDB" id="A0A841DBU6"/>
<name>A0A841DBU6_PLAVE</name>
<keyword evidence="3" id="KW-1185">Reference proteome</keyword>
<evidence type="ECO:0000313" key="3">
    <source>
        <dbReference type="Proteomes" id="UP000562352"/>
    </source>
</evidence>
<organism evidence="2 3">
    <name type="scientific">Planomonospora venezuelensis</name>
    <dbReference type="NCBI Taxonomy" id="1999"/>
    <lineage>
        <taxon>Bacteria</taxon>
        <taxon>Bacillati</taxon>
        <taxon>Actinomycetota</taxon>
        <taxon>Actinomycetes</taxon>
        <taxon>Streptosporangiales</taxon>
        <taxon>Streptosporangiaceae</taxon>
        <taxon>Planomonospora</taxon>
    </lineage>
</organism>